<dbReference type="STRING" id="838561.P344_06355"/>
<dbReference type="AlphaFoldDB" id="W6AXV2"/>
<dbReference type="KEGG" id="smia:P344_06355"/>
<dbReference type="EMBL" id="CP006720">
    <property type="protein sequence ID" value="AHI58574.1"/>
    <property type="molecule type" value="Genomic_DNA"/>
</dbReference>
<reference evidence="1 2" key="1">
    <citation type="submission" date="2013-09" db="EMBL/GenBank/DDBJ databases">
        <title>Complete genome sequence of Spiroplasma mirum suckling mouse cataract agent.</title>
        <authorList>
            <person name="Landry C.A."/>
            <person name="Bastian F.O."/>
            <person name="Thune R.L."/>
        </authorList>
    </citation>
    <scope>NUCLEOTIDE SEQUENCE [LARGE SCALE GENOMIC DNA]</scope>
    <source>
        <strain evidence="1 2">SMCA</strain>
    </source>
</reference>
<dbReference type="HOGENOM" id="CLU_2901969_0_0_14"/>
<protein>
    <submittedName>
        <fullName evidence="1">Uncharacterized protein</fullName>
    </submittedName>
</protein>
<evidence type="ECO:0000313" key="1">
    <source>
        <dbReference type="EMBL" id="AHI58574.1"/>
    </source>
</evidence>
<sequence>MKEINRKNSNDRRWNLKYLKEKYGIDDSFIACQLTDLDFPMPSFIFCQIIKRCRLNHLVILY</sequence>
<dbReference type="Proteomes" id="UP000019260">
    <property type="component" value="Chromosome"/>
</dbReference>
<gene>
    <name evidence="1" type="ORF">P344_06355</name>
</gene>
<proteinExistence type="predicted"/>
<keyword evidence="2" id="KW-1185">Reference proteome</keyword>
<accession>W6AXV2</accession>
<organism evidence="1 2">
    <name type="scientific">Spiroplasma mirum ATCC 29335</name>
    <dbReference type="NCBI Taxonomy" id="838561"/>
    <lineage>
        <taxon>Bacteria</taxon>
        <taxon>Bacillati</taxon>
        <taxon>Mycoplasmatota</taxon>
        <taxon>Mollicutes</taxon>
        <taxon>Entomoplasmatales</taxon>
        <taxon>Spiroplasmataceae</taxon>
        <taxon>Spiroplasma</taxon>
    </lineage>
</organism>
<evidence type="ECO:0000313" key="2">
    <source>
        <dbReference type="Proteomes" id="UP000019260"/>
    </source>
</evidence>
<name>W6AXV2_9MOLU</name>